<organism evidence="2 3">
    <name type="scientific">Caenorhabditis remanei</name>
    <name type="common">Caenorhabditis vulgaris</name>
    <dbReference type="NCBI Taxonomy" id="31234"/>
    <lineage>
        <taxon>Eukaryota</taxon>
        <taxon>Metazoa</taxon>
        <taxon>Ecdysozoa</taxon>
        <taxon>Nematoda</taxon>
        <taxon>Chromadorea</taxon>
        <taxon>Rhabditida</taxon>
        <taxon>Rhabditina</taxon>
        <taxon>Rhabditomorpha</taxon>
        <taxon>Rhabditoidea</taxon>
        <taxon>Rhabditidae</taxon>
        <taxon>Peloderinae</taxon>
        <taxon>Caenorhabditis</taxon>
    </lineage>
</organism>
<evidence type="ECO:0000256" key="1">
    <source>
        <dbReference type="SAM" id="Phobius"/>
    </source>
</evidence>
<dbReference type="CTD" id="9839295"/>
<dbReference type="KEGG" id="crq:GCK72_019480"/>
<sequence>MEKISNQTTTISVGFKNMASLKFLAIFAILIICCAMLGAAQDDMDTVGVRVKRQWGGWGGRGMYGGGWGRPYGGYGGWGGRGYGGWGGRGMGGWGWGR</sequence>
<dbReference type="Proteomes" id="UP000483820">
    <property type="component" value="Chromosome V"/>
</dbReference>
<dbReference type="RefSeq" id="XP_003115328.2">
    <property type="nucleotide sequence ID" value="XM_003115280.2"/>
</dbReference>
<dbReference type="AlphaFoldDB" id="A0A6A5GE30"/>
<feature type="transmembrane region" description="Helical" evidence="1">
    <location>
        <begin position="21"/>
        <end position="40"/>
    </location>
</feature>
<reference evidence="2 3" key="1">
    <citation type="submission" date="2019-12" db="EMBL/GenBank/DDBJ databases">
        <title>Chromosome-level assembly of the Caenorhabditis remanei genome.</title>
        <authorList>
            <person name="Teterina A.A."/>
            <person name="Willis J.H."/>
            <person name="Phillips P.C."/>
        </authorList>
    </citation>
    <scope>NUCLEOTIDE SEQUENCE [LARGE SCALE GENOMIC DNA]</scope>
    <source>
        <strain evidence="2 3">PX506</strain>
        <tissue evidence="2">Whole organism</tissue>
    </source>
</reference>
<dbReference type="EMBL" id="WUAV01000005">
    <property type="protein sequence ID" value="KAF1752925.1"/>
    <property type="molecule type" value="Genomic_DNA"/>
</dbReference>
<proteinExistence type="predicted"/>
<dbReference type="GeneID" id="9839295"/>
<name>A0A6A5GE30_CAERE</name>
<keyword evidence="1" id="KW-1133">Transmembrane helix</keyword>
<keyword evidence="1" id="KW-0812">Transmembrane</keyword>
<protein>
    <submittedName>
        <fullName evidence="2">Uncharacterized protein</fullName>
    </submittedName>
</protein>
<gene>
    <name evidence="2" type="ORF">GCK72_019480</name>
</gene>
<evidence type="ECO:0000313" key="3">
    <source>
        <dbReference type="Proteomes" id="UP000483820"/>
    </source>
</evidence>
<keyword evidence="1" id="KW-0472">Membrane</keyword>
<evidence type="ECO:0000313" key="2">
    <source>
        <dbReference type="EMBL" id="KAF1752925.1"/>
    </source>
</evidence>
<accession>A0A6A5GE30</accession>
<comment type="caution">
    <text evidence="2">The sequence shown here is derived from an EMBL/GenBank/DDBJ whole genome shotgun (WGS) entry which is preliminary data.</text>
</comment>